<gene>
    <name evidence="3" type="ORF">IAB93_02165</name>
</gene>
<evidence type="ECO:0000259" key="2">
    <source>
        <dbReference type="Pfam" id="PF03703"/>
    </source>
</evidence>
<organism evidence="3 4">
    <name type="scientific">Candidatus Merdivivens pullistercoris</name>
    <dbReference type="NCBI Taxonomy" id="2840873"/>
    <lineage>
        <taxon>Bacteria</taxon>
        <taxon>Pseudomonadati</taxon>
        <taxon>Bacteroidota</taxon>
        <taxon>Bacteroidia</taxon>
        <taxon>Bacteroidales</taxon>
        <taxon>Muribaculaceae</taxon>
        <taxon>Muribaculaceae incertae sedis</taxon>
        <taxon>Candidatus Merdivivens</taxon>
    </lineage>
</organism>
<feature type="domain" description="YdbS-like PH" evidence="2">
    <location>
        <begin position="87"/>
        <end position="161"/>
    </location>
</feature>
<proteinExistence type="predicted"/>
<dbReference type="EMBL" id="JADIME010000024">
    <property type="protein sequence ID" value="MBO8464787.1"/>
    <property type="molecule type" value="Genomic_DNA"/>
</dbReference>
<dbReference type="Proteomes" id="UP000823597">
    <property type="component" value="Unassembled WGS sequence"/>
</dbReference>
<keyword evidence="1" id="KW-0472">Membrane</keyword>
<dbReference type="AlphaFoldDB" id="A0A9D9I374"/>
<reference evidence="3" key="2">
    <citation type="journal article" date="2021" name="PeerJ">
        <title>Extensive microbial diversity within the chicken gut microbiome revealed by metagenomics and culture.</title>
        <authorList>
            <person name="Gilroy R."/>
            <person name="Ravi A."/>
            <person name="Getino M."/>
            <person name="Pursley I."/>
            <person name="Horton D.L."/>
            <person name="Alikhan N.F."/>
            <person name="Baker D."/>
            <person name="Gharbi K."/>
            <person name="Hall N."/>
            <person name="Watson M."/>
            <person name="Adriaenssens E.M."/>
            <person name="Foster-Nyarko E."/>
            <person name="Jarju S."/>
            <person name="Secka A."/>
            <person name="Antonio M."/>
            <person name="Oren A."/>
            <person name="Chaudhuri R.R."/>
            <person name="La Ragione R."/>
            <person name="Hildebrand F."/>
            <person name="Pallen M.J."/>
        </authorList>
    </citation>
    <scope>NUCLEOTIDE SEQUENCE</scope>
    <source>
        <strain evidence="3">10037</strain>
    </source>
</reference>
<evidence type="ECO:0000313" key="4">
    <source>
        <dbReference type="Proteomes" id="UP000823597"/>
    </source>
</evidence>
<keyword evidence="1" id="KW-1133">Transmembrane helix</keyword>
<evidence type="ECO:0000313" key="3">
    <source>
        <dbReference type="EMBL" id="MBO8464787.1"/>
    </source>
</evidence>
<name>A0A9D9I374_9BACT</name>
<evidence type="ECO:0000256" key="1">
    <source>
        <dbReference type="SAM" id="Phobius"/>
    </source>
</evidence>
<dbReference type="PANTHER" id="PTHR34473:SF2">
    <property type="entry name" value="UPF0699 TRANSMEMBRANE PROTEIN YDBT"/>
    <property type="match status" value="1"/>
</dbReference>
<feature type="transmembrane region" description="Helical" evidence="1">
    <location>
        <begin position="57"/>
        <end position="79"/>
    </location>
</feature>
<dbReference type="InterPro" id="IPR005182">
    <property type="entry name" value="YdbS-like_PH"/>
</dbReference>
<dbReference type="PANTHER" id="PTHR34473">
    <property type="entry name" value="UPF0699 TRANSMEMBRANE PROTEIN YDBS"/>
    <property type="match status" value="1"/>
</dbReference>
<protein>
    <submittedName>
        <fullName evidence="3">PH domain-containing protein</fullName>
    </submittedName>
</protein>
<sequence>MTNRQWCPENIDRVENLTYVPLERRYLKVQFVKTAMAYIGLMLLPVFLLFITEDPAGRNAIIICAESVLLAAAAVNMLFLPKAYAYKGFAIREHDITYRSGIIFPKTVTIPFCKVQQVSVRQTPVTRMFGLYAVDIVNGAQFLAETTIPGLTKEKADGIKALLIERIDNESK</sequence>
<comment type="caution">
    <text evidence="3">The sequence shown here is derived from an EMBL/GenBank/DDBJ whole genome shotgun (WGS) entry which is preliminary data.</text>
</comment>
<feature type="transmembrane region" description="Helical" evidence="1">
    <location>
        <begin position="31"/>
        <end position="51"/>
    </location>
</feature>
<dbReference type="Pfam" id="PF03703">
    <property type="entry name" value="bPH_2"/>
    <property type="match status" value="1"/>
</dbReference>
<accession>A0A9D9I374</accession>
<keyword evidence="1" id="KW-0812">Transmembrane</keyword>
<reference evidence="3" key="1">
    <citation type="submission" date="2020-10" db="EMBL/GenBank/DDBJ databases">
        <authorList>
            <person name="Gilroy R."/>
        </authorList>
    </citation>
    <scope>NUCLEOTIDE SEQUENCE</scope>
    <source>
        <strain evidence="3">10037</strain>
    </source>
</reference>